<dbReference type="PANTHER" id="PTHR46889:SF4">
    <property type="entry name" value="TRANSPOSASE INSO FOR INSERTION SEQUENCE ELEMENT IS911B-RELATED"/>
    <property type="match status" value="1"/>
</dbReference>
<feature type="domain" description="Integrase catalytic" evidence="2">
    <location>
        <begin position="135"/>
        <end position="299"/>
    </location>
</feature>
<dbReference type="SUPFAM" id="SSF53098">
    <property type="entry name" value="Ribonuclease H-like"/>
    <property type="match status" value="1"/>
</dbReference>
<dbReference type="PATRIC" id="fig|479430.3.peg.210"/>
<dbReference type="PROSITE" id="PS50994">
    <property type="entry name" value="INTEGRASE"/>
    <property type="match status" value="1"/>
</dbReference>
<dbReference type="InterPro" id="IPR036397">
    <property type="entry name" value="RNaseH_sf"/>
</dbReference>
<dbReference type="NCBIfam" id="NF033516">
    <property type="entry name" value="transpos_IS3"/>
    <property type="match status" value="1"/>
</dbReference>
<dbReference type="RefSeq" id="WP_084315865.1">
    <property type="nucleotide sequence ID" value="NZ_KI632511.1"/>
</dbReference>
<reference evidence="3 4" key="1">
    <citation type="submission" date="2013-08" db="EMBL/GenBank/DDBJ databases">
        <authorList>
            <consortium name="DOE Joint Genome Institute"/>
            <person name="Eisen J."/>
            <person name="Huntemann M."/>
            <person name="Han J."/>
            <person name="Chen A."/>
            <person name="Kyrpides N."/>
            <person name="Mavromatis K."/>
            <person name="Markowitz V."/>
            <person name="Palaniappan K."/>
            <person name="Ivanova N."/>
            <person name="Schaumberg A."/>
            <person name="Pati A."/>
            <person name="Liolios K."/>
            <person name="Nordberg H.P."/>
            <person name="Cantor M.N."/>
            <person name="Hua S.X."/>
            <person name="Woyke T."/>
        </authorList>
    </citation>
    <scope>NUCLEOTIDE SEQUENCE [LARGE SCALE GENOMIC DNA]</scope>
    <source>
        <strain evidence="3 4">DSM 44927</strain>
    </source>
</reference>
<evidence type="ECO:0000259" key="2">
    <source>
        <dbReference type="PROSITE" id="PS50994"/>
    </source>
</evidence>
<name>W9E530_9ACTN</name>
<organism evidence="3 4">
    <name type="scientific">Actinospica robiniae DSM 44927</name>
    <dbReference type="NCBI Taxonomy" id="479430"/>
    <lineage>
        <taxon>Bacteria</taxon>
        <taxon>Bacillati</taxon>
        <taxon>Actinomycetota</taxon>
        <taxon>Actinomycetes</taxon>
        <taxon>Catenulisporales</taxon>
        <taxon>Actinospicaceae</taxon>
        <taxon>Actinospica</taxon>
    </lineage>
</organism>
<sequence>MRFAFISSAVEEQKESGIPRRYRYPIELMCRILAVSRSGYYAWSNRQACAHAQRDAELTAAIVAIDRAHEGRYGIDRIHAELAKQGHATSQRRVRRLARAAGLRCVHPAAKRTTTTTQDPANSRGLVDLVERDFFPDTPNEIWYGDVTYIWTMTGWCYLATVIDGFSRQVIGWAVAEHMREQLVLDALRMAIARRRPHRGQTVMHTDRGSVYTGRAFRDLCLDQGILPSVGKTGICFDNAAAESFNALYKKELIHLSVWVDCKAVRAASFEYIETYYNRTRIQRQLGYLSPAQYESIFDNKLSLAA</sequence>
<dbReference type="Pfam" id="PF13333">
    <property type="entry name" value="rve_2"/>
    <property type="match status" value="1"/>
</dbReference>
<protein>
    <submittedName>
        <fullName evidence="3">Transposase</fullName>
    </submittedName>
</protein>
<dbReference type="Pfam" id="PF13276">
    <property type="entry name" value="HTH_21"/>
    <property type="match status" value="1"/>
</dbReference>
<keyword evidence="4" id="KW-1185">Reference proteome</keyword>
<comment type="function">
    <text evidence="1">Involved in the transposition of the insertion sequence.</text>
</comment>
<dbReference type="GO" id="GO:0015074">
    <property type="term" value="P:DNA integration"/>
    <property type="evidence" value="ECO:0007669"/>
    <property type="project" value="InterPro"/>
</dbReference>
<dbReference type="InterPro" id="IPR001584">
    <property type="entry name" value="Integrase_cat-core"/>
</dbReference>
<dbReference type="InterPro" id="IPR012337">
    <property type="entry name" value="RNaseH-like_sf"/>
</dbReference>
<gene>
    <name evidence="3" type="ORF">ActroDRAFT_0202</name>
</gene>
<accession>W9E530</accession>
<dbReference type="PANTHER" id="PTHR46889">
    <property type="entry name" value="TRANSPOSASE INSF FOR INSERTION SEQUENCE IS3B-RELATED"/>
    <property type="match status" value="1"/>
</dbReference>
<dbReference type="InterPro" id="IPR050900">
    <property type="entry name" value="Transposase_IS3/IS150/IS904"/>
</dbReference>
<dbReference type="InterPro" id="IPR025948">
    <property type="entry name" value="HTH-like_dom"/>
</dbReference>
<dbReference type="InterPro" id="IPR048020">
    <property type="entry name" value="Transpos_IS3"/>
</dbReference>
<evidence type="ECO:0000313" key="4">
    <source>
        <dbReference type="Proteomes" id="UP000019485"/>
    </source>
</evidence>
<dbReference type="Pfam" id="PF00665">
    <property type="entry name" value="rve"/>
    <property type="match status" value="1"/>
</dbReference>
<dbReference type="HOGENOM" id="CLU_027402_4_0_11"/>
<proteinExistence type="predicted"/>
<comment type="caution">
    <text evidence="3">The sequence shown here is derived from an EMBL/GenBank/DDBJ whole genome shotgun (WGS) entry which is preliminary data.</text>
</comment>
<dbReference type="AlphaFoldDB" id="W9E530"/>
<evidence type="ECO:0000313" key="3">
    <source>
        <dbReference type="EMBL" id="ETA71171.1"/>
    </source>
</evidence>
<dbReference type="GO" id="GO:0003676">
    <property type="term" value="F:nucleic acid binding"/>
    <property type="evidence" value="ECO:0007669"/>
    <property type="project" value="InterPro"/>
</dbReference>
<dbReference type="EMBL" id="AZAN01000001">
    <property type="protein sequence ID" value="ETA71171.1"/>
    <property type="molecule type" value="Genomic_DNA"/>
</dbReference>
<evidence type="ECO:0000256" key="1">
    <source>
        <dbReference type="ARBA" id="ARBA00002286"/>
    </source>
</evidence>
<dbReference type="Gene3D" id="3.30.420.10">
    <property type="entry name" value="Ribonuclease H-like superfamily/Ribonuclease H"/>
    <property type="match status" value="1"/>
</dbReference>
<dbReference type="Proteomes" id="UP000019485">
    <property type="component" value="Unassembled WGS sequence"/>
</dbReference>